<dbReference type="PANTHER" id="PTHR38013:SF1">
    <property type="entry name" value="GLYCOPROTEIN_POLYSACCHARIDE METABOLISM"/>
    <property type="match status" value="1"/>
</dbReference>
<dbReference type="EMBL" id="BSNC01000001">
    <property type="protein sequence ID" value="GLP94732.1"/>
    <property type="molecule type" value="Genomic_DNA"/>
</dbReference>
<evidence type="ECO:0000313" key="2">
    <source>
        <dbReference type="EMBL" id="GLP94732.1"/>
    </source>
</evidence>
<protein>
    <submittedName>
        <fullName evidence="2">Chaperone for general secretion pathway YbaY</fullName>
    </submittedName>
</protein>
<dbReference type="AlphaFoldDB" id="A0AA37RUG2"/>
<accession>A0AA37RUG2</accession>
<dbReference type="RefSeq" id="WP_095506103.1">
    <property type="nucleotide sequence ID" value="NZ_BSNC01000001.1"/>
</dbReference>
<gene>
    <name evidence="2" type="primary">ybaY</name>
    <name evidence="2" type="ORF">GCM10007895_00380</name>
</gene>
<reference evidence="2" key="2">
    <citation type="submission" date="2023-01" db="EMBL/GenBank/DDBJ databases">
        <title>Draft genome sequence of Paraferrimonas sedimenticola strain NBRC 101628.</title>
        <authorList>
            <person name="Sun Q."/>
            <person name="Mori K."/>
        </authorList>
    </citation>
    <scope>NUCLEOTIDE SEQUENCE</scope>
    <source>
        <strain evidence="2">NBRC 101628</strain>
    </source>
</reference>
<sequence>MKFKHYLSLLVLLFVSACVTVEPAKPIVVSGAAGFLDERPLPRDSVITIAIIDFDTPGAILAQKSFNVAVQPVPFKFSLQPDTLDANANYGVVAHIESQGRIIYQTYDRVSVITNDQYTAEVVMKPAR</sequence>
<name>A0AA37RUG2_9GAMM</name>
<keyword evidence="1" id="KW-0732">Signal</keyword>
<comment type="caution">
    <text evidence="2">The sequence shown here is derived from an EMBL/GenBank/DDBJ whole genome shotgun (WGS) entry which is preliminary data.</text>
</comment>
<feature type="chain" id="PRO_5041335370" evidence="1">
    <location>
        <begin position="25"/>
        <end position="128"/>
    </location>
</feature>
<dbReference type="Pfam" id="PF09619">
    <property type="entry name" value="YscW"/>
    <property type="match status" value="1"/>
</dbReference>
<dbReference type="PANTHER" id="PTHR38013">
    <property type="entry name" value="GLYCOPROTEIN/POLYSACCHARIDE METABOLISM"/>
    <property type="match status" value="1"/>
</dbReference>
<reference evidence="2" key="1">
    <citation type="journal article" date="2014" name="Int. J. Syst. Evol. Microbiol.">
        <title>Complete genome sequence of Corynebacterium casei LMG S-19264T (=DSM 44701T), isolated from a smear-ripened cheese.</title>
        <authorList>
            <consortium name="US DOE Joint Genome Institute (JGI-PGF)"/>
            <person name="Walter F."/>
            <person name="Albersmeier A."/>
            <person name="Kalinowski J."/>
            <person name="Ruckert C."/>
        </authorList>
    </citation>
    <scope>NUCLEOTIDE SEQUENCE</scope>
    <source>
        <strain evidence="2">NBRC 101628</strain>
    </source>
</reference>
<evidence type="ECO:0000256" key="1">
    <source>
        <dbReference type="SAM" id="SignalP"/>
    </source>
</evidence>
<evidence type="ECO:0000313" key="3">
    <source>
        <dbReference type="Proteomes" id="UP001161422"/>
    </source>
</evidence>
<feature type="signal peptide" evidence="1">
    <location>
        <begin position="1"/>
        <end position="24"/>
    </location>
</feature>
<dbReference type="InterPro" id="IPR039366">
    <property type="entry name" value="Pilotin"/>
</dbReference>
<dbReference type="PROSITE" id="PS51257">
    <property type="entry name" value="PROKAR_LIPOPROTEIN"/>
    <property type="match status" value="1"/>
</dbReference>
<keyword evidence="3" id="KW-1185">Reference proteome</keyword>
<proteinExistence type="predicted"/>
<dbReference type="InterPro" id="IPR053196">
    <property type="entry name" value="Lipoprotein_YbaY-like"/>
</dbReference>
<organism evidence="2 3">
    <name type="scientific">Paraferrimonas sedimenticola</name>
    <dbReference type="NCBI Taxonomy" id="375674"/>
    <lineage>
        <taxon>Bacteria</taxon>
        <taxon>Pseudomonadati</taxon>
        <taxon>Pseudomonadota</taxon>
        <taxon>Gammaproteobacteria</taxon>
        <taxon>Alteromonadales</taxon>
        <taxon>Ferrimonadaceae</taxon>
        <taxon>Paraferrimonas</taxon>
    </lineage>
</organism>
<dbReference type="Proteomes" id="UP001161422">
    <property type="component" value="Unassembled WGS sequence"/>
</dbReference>